<dbReference type="GO" id="GO:0045259">
    <property type="term" value="C:proton-transporting ATP synthase complex"/>
    <property type="evidence" value="ECO:0007669"/>
    <property type="project" value="UniProtKB-KW"/>
</dbReference>
<evidence type="ECO:0000256" key="1">
    <source>
        <dbReference type="ARBA" id="ARBA00004184"/>
    </source>
</evidence>
<comment type="function">
    <text evidence="8">Produces ATP from ADP in the presence of a proton gradient across the membrane.</text>
</comment>
<evidence type="ECO:0000256" key="6">
    <source>
        <dbReference type="ARBA" id="ARBA00023196"/>
    </source>
</evidence>
<dbReference type="Pfam" id="PF02823">
    <property type="entry name" value="ATP-synt_DE_N"/>
    <property type="match status" value="1"/>
</dbReference>
<dbReference type="InterPro" id="IPR020546">
    <property type="entry name" value="ATP_synth_F1_dsu/esu_N"/>
</dbReference>
<name>A0A660LED1_9ACTN</name>
<keyword evidence="4 8" id="KW-0406">Ion transport</keyword>
<dbReference type="RefSeq" id="WP_121248745.1">
    <property type="nucleotide sequence ID" value="NZ_RBIL01000001.1"/>
</dbReference>
<feature type="coiled-coil region" evidence="10">
    <location>
        <begin position="93"/>
        <end position="120"/>
    </location>
</feature>
<dbReference type="Proteomes" id="UP000278962">
    <property type="component" value="Unassembled WGS sequence"/>
</dbReference>
<organism evidence="12 13">
    <name type="scientific">Solirubrobacter pauli</name>
    <dbReference type="NCBI Taxonomy" id="166793"/>
    <lineage>
        <taxon>Bacteria</taxon>
        <taxon>Bacillati</taxon>
        <taxon>Actinomycetota</taxon>
        <taxon>Thermoleophilia</taxon>
        <taxon>Solirubrobacterales</taxon>
        <taxon>Solirubrobacteraceae</taxon>
        <taxon>Solirubrobacter</taxon>
    </lineage>
</organism>
<dbReference type="OrthoDB" id="9791445at2"/>
<dbReference type="InterPro" id="IPR036771">
    <property type="entry name" value="ATPsynth_dsu/esu_N"/>
</dbReference>
<dbReference type="Gene3D" id="2.60.15.10">
    <property type="entry name" value="F0F1 ATP synthase delta/epsilon subunit, N-terminal"/>
    <property type="match status" value="1"/>
</dbReference>
<dbReference type="SUPFAM" id="SSF51344">
    <property type="entry name" value="Epsilon subunit of F1F0-ATP synthase N-terminal domain"/>
    <property type="match status" value="1"/>
</dbReference>
<dbReference type="CDD" id="cd12152">
    <property type="entry name" value="F1-ATPase_delta"/>
    <property type="match status" value="1"/>
</dbReference>
<keyword evidence="5 8" id="KW-0472">Membrane</keyword>
<evidence type="ECO:0000256" key="8">
    <source>
        <dbReference type="HAMAP-Rule" id="MF_00530"/>
    </source>
</evidence>
<dbReference type="PANTHER" id="PTHR13822:SF10">
    <property type="entry name" value="ATP SYNTHASE EPSILON CHAIN, CHLOROPLASTIC"/>
    <property type="match status" value="1"/>
</dbReference>
<evidence type="ECO:0000256" key="2">
    <source>
        <dbReference type="ARBA" id="ARBA00005712"/>
    </source>
</evidence>
<feature type="domain" description="ATP synthase F1 complex delta/epsilon subunit N-terminal" evidence="11">
    <location>
        <begin position="6"/>
        <end position="84"/>
    </location>
</feature>
<evidence type="ECO:0000256" key="7">
    <source>
        <dbReference type="ARBA" id="ARBA00023310"/>
    </source>
</evidence>
<keyword evidence="13" id="KW-1185">Reference proteome</keyword>
<keyword evidence="3 8" id="KW-0813">Transport</keyword>
<keyword evidence="8" id="KW-1003">Cell membrane</keyword>
<evidence type="ECO:0000259" key="11">
    <source>
        <dbReference type="Pfam" id="PF02823"/>
    </source>
</evidence>
<keyword evidence="8" id="KW-0375">Hydrogen ion transport</keyword>
<keyword evidence="7 8" id="KW-0066">ATP synthesis</keyword>
<reference evidence="12 13" key="1">
    <citation type="submission" date="2018-10" db="EMBL/GenBank/DDBJ databases">
        <title>Genomic Encyclopedia of Archaeal and Bacterial Type Strains, Phase II (KMG-II): from individual species to whole genera.</title>
        <authorList>
            <person name="Goeker M."/>
        </authorList>
    </citation>
    <scope>NUCLEOTIDE SEQUENCE [LARGE SCALE GENOMIC DNA]</scope>
    <source>
        <strain evidence="12 13">DSM 14954</strain>
    </source>
</reference>
<dbReference type="GO" id="GO:0005524">
    <property type="term" value="F:ATP binding"/>
    <property type="evidence" value="ECO:0007669"/>
    <property type="project" value="UniProtKB-UniRule"/>
</dbReference>
<evidence type="ECO:0000256" key="9">
    <source>
        <dbReference type="RuleBase" id="RU003656"/>
    </source>
</evidence>
<dbReference type="PANTHER" id="PTHR13822">
    <property type="entry name" value="ATP SYNTHASE DELTA/EPSILON CHAIN"/>
    <property type="match status" value="1"/>
</dbReference>
<accession>A0A660LED1</accession>
<comment type="caution">
    <text evidence="12">The sequence shown here is derived from an EMBL/GenBank/DDBJ whole genome shotgun (WGS) entry which is preliminary data.</text>
</comment>
<dbReference type="GO" id="GO:0012505">
    <property type="term" value="C:endomembrane system"/>
    <property type="evidence" value="ECO:0007669"/>
    <property type="project" value="UniProtKB-SubCell"/>
</dbReference>
<keyword evidence="6 8" id="KW-0139">CF(1)</keyword>
<proteinExistence type="inferred from homology"/>
<protein>
    <recommendedName>
        <fullName evidence="8">ATP synthase epsilon chain</fullName>
    </recommendedName>
    <alternativeName>
        <fullName evidence="8">ATP synthase F1 sector epsilon subunit</fullName>
    </alternativeName>
    <alternativeName>
        <fullName evidence="8">F-ATPase epsilon subunit</fullName>
    </alternativeName>
</protein>
<dbReference type="HAMAP" id="MF_00530">
    <property type="entry name" value="ATP_synth_epsil_bac"/>
    <property type="match status" value="1"/>
</dbReference>
<evidence type="ECO:0000256" key="3">
    <source>
        <dbReference type="ARBA" id="ARBA00022448"/>
    </source>
</evidence>
<evidence type="ECO:0000256" key="4">
    <source>
        <dbReference type="ARBA" id="ARBA00023065"/>
    </source>
</evidence>
<evidence type="ECO:0000313" key="12">
    <source>
        <dbReference type="EMBL" id="RKQ91274.1"/>
    </source>
</evidence>
<sequence length="137" mass="15475">MARTPFKVEVLTPEGEVFNDEVEMVSTRTSVGSIGILANHQPLLAMLNPTELRLYKSESEVIRFAQGEGFLQMTGDRALVLVDEVFSVDKLNASDLQDRLRRAEDELASAEEGTEERRAAERDKRRYEAFLKLAESK</sequence>
<dbReference type="EMBL" id="RBIL01000001">
    <property type="protein sequence ID" value="RKQ91274.1"/>
    <property type="molecule type" value="Genomic_DNA"/>
</dbReference>
<dbReference type="NCBIfam" id="TIGR01216">
    <property type="entry name" value="ATP_synt_epsi"/>
    <property type="match status" value="1"/>
</dbReference>
<dbReference type="GO" id="GO:0005886">
    <property type="term" value="C:plasma membrane"/>
    <property type="evidence" value="ECO:0007669"/>
    <property type="project" value="UniProtKB-SubCell"/>
</dbReference>
<comment type="similarity">
    <text evidence="2 8 9">Belongs to the ATPase epsilon chain family.</text>
</comment>
<evidence type="ECO:0000313" key="13">
    <source>
        <dbReference type="Proteomes" id="UP000278962"/>
    </source>
</evidence>
<comment type="subunit">
    <text evidence="8 9">F-type ATPases have 2 components, CF(1) - the catalytic core - and CF(0) - the membrane proton channel. CF(1) has five subunits: alpha(3), beta(3), gamma(1), delta(1), epsilon(1). CF(0) has three main subunits: a, b and c.</text>
</comment>
<gene>
    <name evidence="8" type="primary">atpC</name>
    <name evidence="12" type="ORF">C8N24_1096</name>
</gene>
<evidence type="ECO:0000256" key="5">
    <source>
        <dbReference type="ARBA" id="ARBA00023136"/>
    </source>
</evidence>
<dbReference type="AlphaFoldDB" id="A0A660LED1"/>
<dbReference type="GO" id="GO:0046933">
    <property type="term" value="F:proton-transporting ATP synthase activity, rotational mechanism"/>
    <property type="evidence" value="ECO:0007669"/>
    <property type="project" value="UniProtKB-UniRule"/>
</dbReference>
<evidence type="ECO:0000256" key="10">
    <source>
        <dbReference type="SAM" id="Coils"/>
    </source>
</evidence>
<dbReference type="InterPro" id="IPR001469">
    <property type="entry name" value="ATP_synth_F1_dsu/esu"/>
</dbReference>
<comment type="subcellular location">
    <subcellularLocation>
        <location evidence="8">Cell membrane</location>
        <topology evidence="8">Peripheral membrane protein</topology>
    </subcellularLocation>
    <subcellularLocation>
        <location evidence="1">Endomembrane system</location>
        <topology evidence="1">Peripheral membrane protein</topology>
    </subcellularLocation>
</comment>
<keyword evidence="10" id="KW-0175">Coiled coil</keyword>